<evidence type="ECO:0000313" key="6">
    <source>
        <dbReference type="Proteomes" id="UP000271974"/>
    </source>
</evidence>
<dbReference type="GO" id="GO:0071036">
    <property type="term" value="P:nuclear polyadenylation-dependent snoRNA catabolic process"/>
    <property type="evidence" value="ECO:0007669"/>
    <property type="project" value="TreeGrafter"/>
</dbReference>
<feature type="region of interest" description="Disordered" evidence="4">
    <location>
        <begin position="976"/>
        <end position="1073"/>
    </location>
</feature>
<feature type="compositionally biased region" description="Polar residues" evidence="4">
    <location>
        <begin position="1613"/>
        <end position="1648"/>
    </location>
</feature>
<feature type="compositionally biased region" description="Basic and acidic residues" evidence="4">
    <location>
        <begin position="2998"/>
        <end position="3018"/>
    </location>
</feature>
<feature type="region of interest" description="Disordered" evidence="4">
    <location>
        <begin position="2231"/>
        <end position="2258"/>
    </location>
</feature>
<feature type="region of interest" description="Disordered" evidence="4">
    <location>
        <begin position="4420"/>
        <end position="4506"/>
    </location>
</feature>
<reference evidence="5 6" key="1">
    <citation type="submission" date="2019-01" db="EMBL/GenBank/DDBJ databases">
        <title>A draft genome assembly of the solar-powered sea slug Elysia chlorotica.</title>
        <authorList>
            <person name="Cai H."/>
            <person name="Li Q."/>
            <person name="Fang X."/>
            <person name="Li J."/>
            <person name="Curtis N.E."/>
            <person name="Altenburger A."/>
            <person name="Shibata T."/>
            <person name="Feng M."/>
            <person name="Maeda T."/>
            <person name="Schwartz J.A."/>
            <person name="Shigenobu S."/>
            <person name="Lundholm N."/>
            <person name="Nishiyama T."/>
            <person name="Yang H."/>
            <person name="Hasebe M."/>
            <person name="Li S."/>
            <person name="Pierce S.K."/>
            <person name="Wang J."/>
        </authorList>
    </citation>
    <scope>NUCLEOTIDE SEQUENCE [LARGE SCALE GENOMIC DNA]</scope>
    <source>
        <strain evidence="5">EC2010</strain>
        <tissue evidence="5">Whole organism of an adult</tissue>
    </source>
</reference>
<feature type="region of interest" description="Disordered" evidence="4">
    <location>
        <begin position="3987"/>
        <end position="4007"/>
    </location>
</feature>
<feature type="region of interest" description="Disordered" evidence="4">
    <location>
        <begin position="80"/>
        <end position="129"/>
    </location>
</feature>
<feature type="compositionally biased region" description="Low complexity" evidence="4">
    <location>
        <begin position="1362"/>
        <end position="1373"/>
    </location>
</feature>
<feature type="compositionally biased region" description="Basic and acidic residues" evidence="4">
    <location>
        <begin position="1056"/>
        <end position="1067"/>
    </location>
</feature>
<feature type="region of interest" description="Disordered" evidence="4">
    <location>
        <begin position="3495"/>
        <end position="3517"/>
    </location>
</feature>
<feature type="region of interest" description="Disordered" evidence="4">
    <location>
        <begin position="3631"/>
        <end position="3654"/>
    </location>
</feature>
<feature type="region of interest" description="Disordered" evidence="4">
    <location>
        <begin position="2996"/>
        <end position="3018"/>
    </location>
</feature>
<feature type="region of interest" description="Disordered" evidence="4">
    <location>
        <begin position="3679"/>
        <end position="3735"/>
    </location>
</feature>
<feature type="region of interest" description="Disordered" evidence="4">
    <location>
        <begin position="2895"/>
        <end position="2924"/>
    </location>
</feature>
<feature type="compositionally biased region" description="Polar residues" evidence="4">
    <location>
        <begin position="3987"/>
        <end position="4003"/>
    </location>
</feature>
<evidence type="ECO:0000313" key="5">
    <source>
        <dbReference type="EMBL" id="RUS91458.1"/>
    </source>
</evidence>
<feature type="compositionally biased region" description="Polar residues" evidence="4">
    <location>
        <begin position="1792"/>
        <end position="1804"/>
    </location>
</feature>
<feature type="compositionally biased region" description="Polar residues" evidence="4">
    <location>
        <begin position="2899"/>
        <end position="2917"/>
    </location>
</feature>
<feature type="compositionally biased region" description="Polar residues" evidence="4">
    <location>
        <begin position="856"/>
        <end position="871"/>
    </location>
</feature>
<feature type="region of interest" description="Disordered" evidence="4">
    <location>
        <begin position="4185"/>
        <end position="4221"/>
    </location>
</feature>
<feature type="region of interest" description="Disordered" evidence="4">
    <location>
        <begin position="1353"/>
        <end position="1373"/>
    </location>
</feature>
<feature type="region of interest" description="Disordered" evidence="4">
    <location>
        <begin position="888"/>
        <end position="914"/>
    </location>
</feature>
<dbReference type="Proteomes" id="UP000271974">
    <property type="component" value="Unassembled WGS sequence"/>
</dbReference>
<dbReference type="GO" id="GO:0071031">
    <property type="term" value="P:nuclear mRNA surveillance of mRNA 3'-end processing"/>
    <property type="evidence" value="ECO:0007669"/>
    <property type="project" value="TreeGrafter"/>
</dbReference>
<accession>A0A433UCD7</accession>
<dbReference type="EMBL" id="RQTK01000011">
    <property type="protein sequence ID" value="RUS91458.1"/>
    <property type="molecule type" value="Genomic_DNA"/>
</dbReference>
<feature type="region of interest" description="Disordered" evidence="4">
    <location>
        <begin position="2372"/>
        <end position="2391"/>
    </location>
</feature>
<feature type="compositionally biased region" description="Low complexity" evidence="4">
    <location>
        <begin position="981"/>
        <end position="1054"/>
    </location>
</feature>
<feature type="compositionally biased region" description="Low complexity" evidence="4">
    <location>
        <begin position="1547"/>
        <end position="1558"/>
    </location>
</feature>
<feature type="region of interest" description="Disordered" evidence="4">
    <location>
        <begin position="4712"/>
        <end position="4737"/>
    </location>
</feature>
<name>A0A433UCD7_ELYCH</name>
<feature type="compositionally biased region" description="Low complexity" evidence="4">
    <location>
        <begin position="4486"/>
        <end position="4497"/>
    </location>
</feature>
<feature type="region of interest" description="Disordered" evidence="4">
    <location>
        <begin position="520"/>
        <end position="558"/>
    </location>
</feature>
<evidence type="ECO:0000256" key="2">
    <source>
        <dbReference type="ARBA" id="ARBA00022737"/>
    </source>
</evidence>
<dbReference type="PANTHER" id="PTHR46543:SF2">
    <property type="entry name" value="AGAP013096-PA"/>
    <property type="match status" value="1"/>
</dbReference>
<feature type="region of interest" description="Disordered" evidence="4">
    <location>
        <begin position="3884"/>
        <end position="3920"/>
    </location>
</feature>
<feature type="compositionally biased region" description="Polar residues" evidence="4">
    <location>
        <begin position="526"/>
        <end position="553"/>
    </location>
</feature>
<feature type="compositionally biased region" description="Polar residues" evidence="4">
    <location>
        <begin position="1702"/>
        <end position="1725"/>
    </location>
</feature>
<feature type="region of interest" description="Disordered" evidence="4">
    <location>
        <begin position="3256"/>
        <end position="3317"/>
    </location>
</feature>
<dbReference type="STRING" id="188477.A0A433UCD7"/>
<dbReference type="PANTHER" id="PTHR46543">
    <property type="entry name" value="ZINC FINGER CCHC DOMAIN-CONTAINING PROTEIN 7"/>
    <property type="match status" value="1"/>
</dbReference>
<feature type="compositionally biased region" description="Polar residues" evidence="4">
    <location>
        <begin position="1746"/>
        <end position="1756"/>
    </location>
</feature>
<feature type="compositionally biased region" description="Polar residues" evidence="4">
    <location>
        <begin position="1763"/>
        <end position="1785"/>
    </location>
</feature>
<feature type="region of interest" description="Disordered" evidence="4">
    <location>
        <begin position="2180"/>
        <end position="2199"/>
    </location>
</feature>
<sequence>MKSTQSVAGKIARARTTDLLRRKPMFYPKLYLVDILMILKRSYLSNHSLIFRSSRLRLEQLFVTLDALLFPMDGSSKDGEEQAIASSEAAGGSPDSVRKSSRSRKKSKRILDSVDSDVGENPEVSAKKQKKSCKRIKSKKRCKDVLENGRPFVCSLCESKCINPSKVRRKNEPIFKERDGQILQLCVDCGIAVGHTESRGPSQEQKQEFEEEGRQFAQHLASYLGDNEAIRLYCSFYAISKCGCIQNFISGNGQSKRKKYSCSDPEIPSLLPEECIDPPDEKADKGQKARYLLQLLKESKRRKNFLRSNRSRTSSNQSVSSVRSMDSQSGCDTDTGSNSGAAAAVRQRGEKQDPNLVSQKKFENFILVHRSKLKKIGICERGCQRVLCYSNNFLHKKSVFRNEARLQRTKGKAALGQLDAVEELPNISCCEKACVKFAKLKPGKVAQWRSQAQQSQRESWRVIADILASTQITDGSQHACFRFITLVTGCCLATVRKVYAETLLFKGRVSEREHGLRCHWRRQKQGRQSLSESSTGQPENPEQDNAQPSSLKSESPGVSGMVVTNAAHMQDLASDKVTKFTNFSSQSTIATQPSASLTPNTGKLKDLLNQEVSLSRESTAVSSTQLSLPKPKSQTSMTHTVVNSNLPVSQISQPRVFRQPTLTYTVTTHESEANLPHQPNPSKPSHSVQVTAAMSSLVVSSPGNLSRSASQALVGGPLRTFFSEKSANEQHAVSSTLSQLAQPNQPRLNVSNVGLLNISAPGVVMSTAPQHSILTKSSLPLVHQVLVSDPVEKFTGIERQSQTTPADIHRGVGLQHSFASGSQLVSSIASALPAASRLSQILEAQELSSVDGRTGPTLSSTMTSLSQAIEKSPSHTLLQAALSKSPLKTVSSLTPNPNPTSCLPGVQNSPQQLKSMEKKDFGQEVNQQSQGLAEDQNLRHVPGKIPTQHAHQQNQQNMQSQLNLSSAQLESGLFSAPPVAQQQPQQQQQHHQQQQQQQQQKQQSHQPQQQQHHQQQQQQQQKQQSHQPQQQQHHQQQQQQQQKQQPHQQQQQPHNAETDQQHKHQENSMDQQQQARVLGDFTLITVVENGVSKLYLVPKNSSSPSSSSTPSLLQPSNFLPMPSGAIPVDGSLLSQGHPAPSIPKALPHSSVFQSSVFIRFNFVISSIKSESYDIHVKSFPSIKDGFESGFRSLHTTCLVKYPKDKSDKYFPNCDQPRVSSTIQPSSYDNSNSTSTSLSQERVVPQLQTNNLSSTSLQKTEILVNATQASQGGFTEYQTDILHEPQAETSNASQKPLQNTQTSAIVVPPPSIDSKNPQLGNENVKAVSAKDRDMAGKSNANNDNHMSLVETQALDSPSSVYRPPAQQPASASSSVLLSMDSTLSMYLSDPPVFRQRSETEESQSSSPLFVSRSDSLTGGQYTDGTGVPTDLLFHPVNYSPSSYVFDALSDSPVNHQYMSFLNDFALSSSRRLSFSGQPVSGAHVQTTLTSPVQHEFFSKFLASNRSGSSSSSRQSPVLCFSSSFPTANPSLPAQSLISLLQGGEDSLSKQLSTSTSTASPVCGGEGTNAAQSELVTHPLPSAGAAVTHPPASTNCGTAHLLRGLTSGPEAHQSELLSSVSRPEGQGQTLSTCGSEPVSGSSVTDQTSHSDPGLSVYQAKQDSAEPRSRLLLEKLLRSGTPVDMNNIISSQPSGVVKPAVVSGISPSSTSASLPKTTEASVPSSDSNAYKHFSGPSTSANISHKLDSGSETLSGQSSIVEKIPSKSGSCVENQQSSTIEKVNSRSYSQPVSQECSLSTHTSGNMASEGNRPPALFNSNVTVTSAGGQSQHALSNSIQNQSLLQRIEVQDLPSSQQGFASLFLQQMHGNSSGSGSDQQASGIQEFFSQVFLNNPELVSSNSSQGSASIRQSLSVQNFQGNLPVSSTPLDRLSNTSTLAETGNISAVPHTVQIVSADGQNQRFILIPHTSAQDKQQQQLFQQTQQPEQLLQESQQQQHQRQLQQANQQSKQAQPTQQLAQLSFNSQKQQQQAYQLNLQPQQLLQQVQQLSQQPQQIQQISQQPQQIQQLSQQPQQIQLSEHLQQVTQLSQQSSQIQQVSQQPQQIQLSQQQQQVQQRSQQQQQIQQLSQQPQQVQVSQQPQQFQQISQQQVKQLTQQPQQLQQLSQQPQLQQLSQQPQQLQLSQQPQQPQLSQQPQKPTLHSQQLLQEAQPLSQEPQQLLYQLQLNSQQQQSQLSQYQEQPAHQISQQPLQPSKELQQLPQQQQQVKHVHQISQQQQKVAQETQYVSQGTLQHLTLNPQLSQPVLQILQQQPQLLLQFPQQLSQQVPQQILQLDMQASQSTARLGKTSSTEDHTQFGAQQIQVPIPATAITGTRPTSTAAVSADNKGSQAKVSNSSVLLPTSEGQKWMTVPISEIPRGTSGPSKPPKQRRIMPKLAPVPQQAKGRPKSNFILVPDKPGYPALPLSSVNPQSLSWLTPGQTIQIRTVAPHTESKGQGGSGGQQIILTAGGQQLLVQPVPGQLANLSQAVGTSVQSGVKLVNVPLASLSQPQPPVAKLSAGPSSSQVASSLTSSVDGQNLSSGQTSLGAAHQEVAKATHQLPQDKGMEHQRLVTKLSSPGKTSDQQESRTVIPAARSVEFLSTATSINQPVVATSAASIQTVVVSTHTQNICATNASLSNISQSNLNLQQVTPGASVSKPLDLQASGGVVTPQSSCDQLSTLQQLQQNATSSSTVTVTTGEKTAEALLSESTQLPLLLQQLIGGPGPKLILTNDDIVATSVALSSPSLSNQTFVSTQMYQAPSVSGTITTGKLSMVAQNKTQISDANTNPANKRESHIIFPSEPSGNIFATQAGSCVVQTDHSKQKSSKESDIHVSVSHILDACSTADARQGAVDKTSKMMGVNATGNTDTATQISTSDGNNSLHKEHPRPELNLGRTLTLSGHEVIDLTDDNMLSPQSRAVKRQGLGVHPPTEKHLPQSNLLLKELSKTVSATSIVTDSATRISKEQSEDQRNARESQKESPEALRFVSYQHIQTPAQRLQQQPQMSPIASLSSVQELAPSTLSSSGYRFLLPSSWPSSVAISGERNPTTISSEAPQGLTELPQTSLTGNMVLLLPKDAQIGQLKVSTHSNNVWVSQGITLSSQSVPTSSGNGTLSGVGFSQGNHYENNTNASNPPLTIIQSSVALPTPIKSQLVEAPHRFTSSNNQPPIITSEASSAPRISASLESATLSKIMQGIAPPPSYEKSSSVPLTLQMSSSPKILSVSTRGPHSVSEQSNTSSTIRRPNSIPISVALPRHVNMSTSQAPTFRRTSNTPTDAVGPPNITIVSPSGSSPAHLLKFNPVGSSTGTPVISLQQPARSSRESFRIEQPSSVSSISHVSIDPAYTPNSEPMSHKPPSSEPGLQSLVSSSGYSFSTGLISPSPKEVQATTAMKQSKETVKPDASMIPVSVTDNSAEAFKERLLQSHLNPSLKKPNKPRKRSSTINDLLKMKSLQAQVEASRAETVQPNVPKINPQPTILQTSPKPAIIQGNTVQEVLNSTTPITVMLARPGQSSNLVLVANSGTTLQTDSAPAINETSGRRSGGLGADASGTRVLQSMTDVVISNSTGTSGQKPGGDAVTEKRMELSQGRELYQTSSALGVPRSNFPATSTGTSQAAGNSHHVMPEVWSAHTIQDTEVERIGPETIQPGSSICSQPERNAEFRTHREKDHQAHLKMSSQPAAKENPPLPSERAAAGKIHSSQINSSPLSFNLEALTSKGMISSHNPLLAQFLFNTASESSLQPNSQTSNHLQKVLLDPASQNQALWNERVSHSVSVEDSEVISKRGYTNRAPPAYEEATRGSKGFVGHYYPVAPALHESSAFSPEQRAQREPRDMQPIHCHERITKVIDDIYTPDEPKPSSSYDLERQKSYTASNSKHRSGDAQVPGSLEFVGTQVARESVKDDILPRKVSPRDLDQNGHGWKIPGSQRKAPSKGKGSAHLKRVQFCEDVSMQQTSNPQDSDATSISHSDSRALWEEARSHQSMSHDQVVIKHPVTKQSKRMEQEQQQSLNVAPKFASYRHLSHNTLKPTPTTKPLSAVRHSQASSERYHIPQPENKWRTEVQERPDYTVQHDSVDFEDRSLPKQSTLRPAQALETGGSLSSLEAQDLYQWRELQERANPGPAGSSDNRPSSFKIISPQGYSRLNRQRLLSTTSSESSCSPQVESRPFPQHPHQSQQHQQPSSGLHLSSEALETNSTSTFLSMKVSKNVVEGRMYEADMSVDTASFVPDSHKFTPNAAAAQRQLSQSPAIRHDVIQADYELSQQMMQYKSMPNFEPEQPTYSLMQLRDEAKSLMRPSRFDDRRETAHIYSPSKFSRLVPSAEDEMLSLRVSSHSPSNSSVNSLGSDVAVNLISASTVDGTLERVCSLIEGNDKLSNQNEMLRRKVTRAEQQAERFQHQHQHHNRQVLSPVQTPGAASVDSEESGIGTEGGEVPLSVDSGSGSSQWRRSKHPSSSSGILKSGSTPLDHETGRPLLSEDHLAAQASTSSGTRRRHLSSGLRMPIEYVEALHRVGVPLTSPLPFSTTKLISPCSDYVISECLRAGDPLVSSSILRPPSQLDNEISAYNHGFASDPTSHRHRYPSASDLKQLPHFQYFEQDCAVEGVRPRNLSSSLGIRFHPDPEMLLSSTALDSLQRQRNLSASSIKDGASNAGGSRSRNPSSSSLRQYFISDISQPYNVIRSRNPSGSSNRRSRPGSSSSDREFPFVNAGDDLISIPDFCHSRSRNSSGDSNLEPTVKHVALDVIQIYQNLKFNH</sequence>
<feature type="region of interest" description="Disordered" evidence="4">
    <location>
        <begin position="1547"/>
        <end position="1567"/>
    </location>
</feature>
<keyword evidence="3" id="KW-0539">Nucleus</keyword>
<feature type="region of interest" description="Disordered" evidence="4">
    <location>
        <begin position="1792"/>
        <end position="1811"/>
    </location>
</feature>
<comment type="caution">
    <text evidence="5">The sequence shown here is derived from an EMBL/GenBank/DDBJ whole genome shotgun (WGS) entry which is preliminary data.</text>
</comment>
<feature type="compositionally biased region" description="Low complexity" evidence="4">
    <location>
        <begin position="1225"/>
        <end position="1238"/>
    </location>
</feature>
<feature type="compositionally biased region" description="Polar residues" evidence="4">
    <location>
        <begin position="3682"/>
        <end position="3692"/>
    </location>
</feature>
<feature type="compositionally biased region" description="Polar residues" evidence="4">
    <location>
        <begin position="3294"/>
        <end position="3311"/>
    </location>
</feature>
<evidence type="ECO:0000256" key="1">
    <source>
        <dbReference type="ARBA" id="ARBA00004123"/>
    </source>
</evidence>
<feature type="region of interest" description="Disordered" evidence="4">
    <location>
        <begin position="4152"/>
        <end position="4173"/>
    </location>
</feature>
<feature type="compositionally biased region" description="Basic residues" evidence="4">
    <location>
        <begin position="99"/>
        <end position="108"/>
    </location>
</feature>
<feature type="region of interest" description="Disordered" evidence="4">
    <location>
        <begin position="1701"/>
        <end position="1785"/>
    </location>
</feature>
<feature type="compositionally biased region" description="Basic and acidic residues" evidence="4">
    <location>
        <begin position="4091"/>
        <end position="4102"/>
    </location>
</feature>
<feature type="region of interest" description="Disordered" evidence="4">
    <location>
        <begin position="1608"/>
        <end position="1663"/>
    </location>
</feature>
<dbReference type="OrthoDB" id="10068017at2759"/>
<feature type="compositionally biased region" description="Basic and acidic residues" evidence="4">
    <location>
        <begin position="3693"/>
        <end position="3707"/>
    </location>
</feature>
<feature type="compositionally biased region" description="Polar residues" evidence="4">
    <location>
        <begin position="3076"/>
        <end position="3090"/>
    </location>
</feature>
<feature type="compositionally biased region" description="Polar residues" evidence="4">
    <location>
        <begin position="3256"/>
        <end position="3279"/>
    </location>
</feature>
<dbReference type="GO" id="GO:0031499">
    <property type="term" value="C:TRAMP complex"/>
    <property type="evidence" value="ECO:0007669"/>
    <property type="project" value="TreeGrafter"/>
</dbReference>
<feature type="compositionally biased region" description="Low complexity" evidence="4">
    <location>
        <begin position="3366"/>
        <end position="3376"/>
    </location>
</feature>
<feature type="compositionally biased region" description="Low complexity" evidence="4">
    <location>
        <begin position="4683"/>
        <end position="4697"/>
    </location>
</feature>
<feature type="compositionally biased region" description="Low complexity" evidence="4">
    <location>
        <begin position="4185"/>
        <end position="4218"/>
    </location>
</feature>
<feature type="compositionally biased region" description="Low complexity" evidence="4">
    <location>
        <begin position="2553"/>
        <end position="2568"/>
    </location>
</feature>
<dbReference type="GO" id="GO:0071039">
    <property type="term" value="P:nuclear polyadenylation-dependent CUT catabolic process"/>
    <property type="evidence" value="ECO:0007669"/>
    <property type="project" value="TreeGrafter"/>
</dbReference>
<dbReference type="GO" id="GO:0071038">
    <property type="term" value="P:TRAMP-dependent tRNA surveillance pathway"/>
    <property type="evidence" value="ECO:0007669"/>
    <property type="project" value="TreeGrafter"/>
</dbReference>
<comment type="subcellular location">
    <subcellularLocation>
        <location evidence="1">Nucleus</location>
    </subcellularLocation>
</comment>
<dbReference type="GO" id="GO:0071035">
    <property type="term" value="P:nuclear polyadenylation-dependent rRNA catabolic process"/>
    <property type="evidence" value="ECO:0007669"/>
    <property type="project" value="TreeGrafter"/>
</dbReference>
<feature type="compositionally biased region" description="Low complexity" evidence="4">
    <location>
        <begin position="307"/>
        <end position="329"/>
    </location>
</feature>
<evidence type="ECO:0000256" key="3">
    <source>
        <dbReference type="ARBA" id="ARBA00023242"/>
    </source>
</evidence>
<feature type="compositionally biased region" description="Low complexity" evidence="4">
    <location>
        <begin position="4714"/>
        <end position="4732"/>
    </location>
</feature>
<feature type="compositionally biased region" description="Polar residues" evidence="4">
    <location>
        <begin position="3338"/>
        <end position="3354"/>
    </location>
</feature>
<evidence type="ECO:0000256" key="4">
    <source>
        <dbReference type="SAM" id="MobiDB-lite"/>
    </source>
</evidence>
<gene>
    <name evidence="5" type="ORF">EGW08_000782</name>
</gene>
<feature type="compositionally biased region" description="Polar residues" evidence="4">
    <location>
        <begin position="3396"/>
        <end position="3414"/>
    </location>
</feature>
<feature type="compositionally biased region" description="Polar residues" evidence="4">
    <location>
        <begin position="1411"/>
        <end position="1422"/>
    </location>
</feature>
<feature type="compositionally biased region" description="Polar residues" evidence="4">
    <location>
        <begin position="3641"/>
        <end position="3653"/>
    </location>
</feature>
<feature type="compositionally biased region" description="Polar residues" evidence="4">
    <location>
        <begin position="330"/>
        <end position="340"/>
    </location>
</feature>
<keyword evidence="2" id="KW-0677">Repeat</keyword>
<feature type="region of interest" description="Disordered" evidence="4">
    <location>
        <begin position="615"/>
        <end position="637"/>
    </location>
</feature>
<feature type="region of interest" description="Disordered" evidence="4">
    <location>
        <begin position="1209"/>
        <end position="1242"/>
    </location>
</feature>
<keyword evidence="6" id="KW-1185">Reference proteome</keyword>
<feature type="region of interest" description="Disordered" evidence="4">
    <location>
        <begin position="1392"/>
        <end position="1422"/>
    </location>
</feature>
<feature type="region of interest" description="Disordered" evidence="4">
    <location>
        <begin position="1971"/>
        <end position="2017"/>
    </location>
</feature>
<feature type="region of interest" description="Disordered" evidence="4">
    <location>
        <begin position="3076"/>
        <end position="3095"/>
    </location>
</feature>
<feature type="region of interest" description="Disordered" evidence="4">
    <location>
        <begin position="304"/>
        <end position="354"/>
    </location>
</feature>
<feature type="region of interest" description="Disordered" evidence="4">
    <location>
        <begin position="848"/>
        <end position="871"/>
    </location>
</feature>
<dbReference type="InterPro" id="IPR051644">
    <property type="entry name" value="TRAMP_AT-DNA-binding"/>
</dbReference>
<proteinExistence type="predicted"/>
<dbReference type="GO" id="GO:0003723">
    <property type="term" value="F:RNA binding"/>
    <property type="evidence" value="ECO:0007669"/>
    <property type="project" value="TreeGrafter"/>
</dbReference>
<feature type="region of interest" description="Disordered" evidence="4">
    <location>
        <begin position="2544"/>
        <end position="2601"/>
    </location>
</feature>
<protein>
    <submittedName>
        <fullName evidence="5">Uncharacterized protein</fullName>
    </submittedName>
</protein>
<feature type="compositionally biased region" description="Basic and acidic residues" evidence="4">
    <location>
        <begin position="4108"/>
        <end position="4117"/>
    </location>
</feature>
<feature type="compositionally biased region" description="Polar residues" evidence="4">
    <location>
        <begin position="2569"/>
        <end position="2581"/>
    </location>
</feature>
<dbReference type="GO" id="GO:0071037">
    <property type="term" value="P:nuclear polyadenylation-dependent snRNA catabolic process"/>
    <property type="evidence" value="ECO:0007669"/>
    <property type="project" value="TreeGrafter"/>
</dbReference>
<feature type="region of interest" description="Disordered" evidence="4">
    <location>
        <begin position="3336"/>
        <end position="3441"/>
    </location>
</feature>
<feature type="compositionally biased region" description="Low complexity" evidence="4">
    <location>
        <begin position="4061"/>
        <end position="4071"/>
    </location>
</feature>
<feature type="region of interest" description="Disordered" evidence="4">
    <location>
        <begin position="4059"/>
        <end position="4136"/>
    </location>
</feature>
<feature type="region of interest" description="Disordered" evidence="4">
    <location>
        <begin position="4670"/>
        <end position="4697"/>
    </location>
</feature>
<feature type="region of interest" description="Disordered" evidence="4">
    <location>
        <begin position="3944"/>
        <end position="3973"/>
    </location>
</feature>
<organism evidence="5 6">
    <name type="scientific">Elysia chlorotica</name>
    <name type="common">Eastern emerald elysia</name>
    <name type="synonym">Sea slug</name>
    <dbReference type="NCBI Taxonomy" id="188477"/>
    <lineage>
        <taxon>Eukaryota</taxon>
        <taxon>Metazoa</taxon>
        <taxon>Spiralia</taxon>
        <taxon>Lophotrochozoa</taxon>
        <taxon>Mollusca</taxon>
        <taxon>Gastropoda</taxon>
        <taxon>Heterobranchia</taxon>
        <taxon>Euthyneura</taxon>
        <taxon>Panpulmonata</taxon>
        <taxon>Sacoglossa</taxon>
        <taxon>Placobranchoidea</taxon>
        <taxon>Plakobranchidae</taxon>
        <taxon>Elysia</taxon>
    </lineage>
</organism>
<feature type="compositionally biased region" description="Basic and acidic residues" evidence="4">
    <location>
        <begin position="4420"/>
        <end position="4431"/>
    </location>
</feature>